<keyword evidence="11" id="KW-0966">Cell projection</keyword>
<proteinExistence type="inferred from homology"/>
<evidence type="ECO:0000256" key="6">
    <source>
        <dbReference type="ARBA" id="ARBA00022490"/>
    </source>
</evidence>
<dbReference type="OrthoDB" id="5971719at2759"/>
<accession>A0A1X7SJV4</accession>
<dbReference type="InterPro" id="IPR036028">
    <property type="entry name" value="SH3-like_dom_sf"/>
</dbReference>
<dbReference type="STRING" id="400682.A0A1X7SJV4"/>
<keyword evidence="6" id="KW-0963">Cytoplasm</keyword>
<reference evidence="14" key="1">
    <citation type="submission" date="2017-05" db="UniProtKB">
        <authorList>
            <consortium name="EnsemblMetazoa"/>
        </authorList>
    </citation>
    <scope>IDENTIFICATION</scope>
</reference>
<evidence type="ECO:0000256" key="3">
    <source>
        <dbReference type="ARBA" id="ARBA00004510"/>
    </source>
</evidence>
<dbReference type="PANTHER" id="PTHR14167">
    <property type="entry name" value="SH3 DOMAIN-CONTAINING"/>
    <property type="match status" value="1"/>
</dbReference>
<protein>
    <recommendedName>
        <fullName evidence="13">SH3 domain-containing protein</fullName>
    </recommendedName>
</protein>
<evidence type="ECO:0000313" key="14">
    <source>
        <dbReference type="EnsemblMetazoa" id="Aqu2.1.02396_001"/>
    </source>
</evidence>
<keyword evidence="7" id="KW-0597">Phosphoprotein</keyword>
<keyword evidence="8" id="KW-0175">Coiled coil</keyword>
<evidence type="ECO:0000259" key="13">
    <source>
        <dbReference type="PROSITE" id="PS50002"/>
    </source>
</evidence>
<dbReference type="InterPro" id="IPR050384">
    <property type="entry name" value="Endophilin_SH3RF"/>
</dbReference>
<evidence type="ECO:0000256" key="10">
    <source>
        <dbReference type="ARBA" id="ARBA00023212"/>
    </source>
</evidence>
<dbReference type="InterPro" id="IPR001452">
    <property type="entry name" value="SH3_domain"/>
</dbReference>
<dbReference type="PRINTS" id="PR00499">
    <property type="entry name" value="P67PHOX"/>
</dbReference>
<dbReference type="PROSITE" id="PS50002">
    <property type="entry name" value="SH3"/>
    <property type="match status" value="1"/>
</dbReference>
<keyword evidence="9" id="KW-0472">Membrane</keyword>
<dbReference type="GO" id="GO:0005856">
    <property type="term" value="C:cytoskeleton"/>
    <property type="evidence" value="ECO:0007669"/>
    <property type="project" value="UniProtKB-SubCell"/>
</dbReference>
<dbReference type="EnsemblMetazoa" id="Aqu2.1.02396_001">
    <property type="protein sequence ID" value="Aqu2.1.02396_001"/>
    <property type="gene ID" value="Aqu2.1.02396"/>
</dbReference>
<evidence type="ECO:0000256" key="2">
    <source>
        <dbReference type="ARBA" id="ARBA00004245"/>
    </source>
</evidence>
<evidence type="ECO:0000256" key="9">
    <source>
        <dbReference type="ARBA" id="ARBA00023136"/>
    </source>
</evidence>
<dbReference type="InterPro" id="IPR028455">
    <property type="entry name" value="ABI3_SH3"/>
</dbReference>
<comment type="subcellular location">
    <subcellularLocation>
        <location evidence="3">Cell projection</location>
        <location evidence="3">Lamellipodium</location>
    </subcellularLocation>
    <subcellularLocation>
        <location evidence="2">Cytoplasm</location>
        <location evidence="2">Cytoskeleton</location>
    </subcellularLocation>
    <subcellularLocation>
        <location evidence="1">Membrane</location>
        <topology evidence="1">Peripheral membrane protein</topology>
    </subcellularLocation>
</comment>
<dbReference type="AlphaFoldDB" id="A0A1X7SJV4"/>
<sequence length="80" mass="8872">PPPPPPEPEPPKSSAPSWAPSEYIEKVEALYDYVKDKEDELTFSAGSIIYVVKKNDDGWYEGVLDGNTGLFPGNYVDLLQ</sequence>
<evidence type="ECO:0000256" key="11">
    <source>
        <dbReference type="ARBA" id="ARBA00023273"/>
    </source>
</evidence>
<keyword evidence="10" id="KW-0206">Cytoskeleton</keyword>
<evidence type="ECO:0000256" key="12">
    <source>
        <dbReference type="PROSITE-ProRule" id="PRU00192"/>
    </source>
</evidence>
<dbReference type="PRINTS" id="PR00452">
    <property type="entry name" value="SH3DOMAIN"/>
</dbReference>
<organism evidence="14">
    <name type="scientific">Amphimedon queenslandica</name>
    <name type="common">Sponge</name>
    <dbReference type="NCBI Taxonomy" id="400682"/>
    <lineage>
        <taxon>Eukaryota</taxon>
        <taxon>Metazoa</taxon>
        <taxon>Porifera</taxon>
        <taxon>Demospongiae</taxon>
        <taxon>Heteroscleromorpha</taxon>
        <taxon>Haplosclerida</taxon>
        <taxon>Niphatidae</taxon>
        <taxon>Amphimedon</taxon>
    </lineage>
</organism>
<dbReference type="CDD" id="cd11826">
    <property type="entry name" value="SH3_Abi"/>
    <property type="match status" value="1"/>
</dbReference>
<keyword evidence="5 12" id="KW-0728">SH3 domain</keyword>
<feature type="domain" description="SH3" evidence="13">
    <location>
        <begin position="22"/>
        <end position="80"/>
    </location>
</feature>
<evidence type="ECO:0000256" key="4">
    <source>
        <dbReference type="ARBA" id="ARBA00010020"/>
    </source>
</evidence>
<dbReference type="GO" id="GO:0030027">
    <property type="term" value="C:lamellipodium"/>
    <property type="evidence" value="ECO:0007669"/>
    <property type="project" value="UniProtKB-SubCell"/>
</dbReference>
<comment type="similarity">
    <text evidence="4">Belongs to the ABI family.</text>
</comment>
<dbReference type="Gene3D" id="2.30.30.40">
    <property type="entry name" value="SH3 Domains"/>
    <property type="match status" value="1"/>
</dbReference>
<dbReference type="PANTHER" id="PTHR14167:SF81">
    <property type="entry name" value="ENDOPHILIN-A"/>
    <property type="match status" value="1"/>
</dbReference>
<evidence type="ECO:0000256" key="5">
    <source>
        <dbReference type="ARBA" id="ARBA00022443"/>
    </source>
</evidence>
<dbReference type="SUPFAM" id="SSF50044">
    <property type="entry name" value="SH3-domain"/>
    <property type="match status" value="1"/>
</dbReference>
<name>A0A1X7SJV4_AMPQE</name>
<dbReference type="InParanoid" id="A0A1X7SJV4"/>
<evidence type="ECO:0000256" key="7">
    <source>
        <dbReference type="ARBA" id="ARBA00022553"/>
    </source>
</evidence>
<dbReference type="SMART" id="SM00326">
    <property type="entry name" value="SH3"/>
    <property type="match status" value="1"/>
</dbReference>
<evidence type="ECO:0000256" key="8">
    <source>
        <dbReference type="ARBA" id="ARBA00023054"/>
    </source>
</evidence>
<evidence type="ECO:0000256" key="1">
    <source>
        <dbReference type="ARBA" id="ARBA00004170"/>
    </source>
</evidence>
<dbReference type="Pfam" id="PF00018">
    <property type="entry name" value="SH3_1"/>
    <property type="match status" value="1"/>
</dbReference>
<dbReference type="eggNOG" id="KOG2546">
    <property type="taxonomic scope" value="Eukaryota"/>
</dbReference>
<dbReference type="FunFam" id="2.30.30.40:FF:000002">
    <property type="entry name" value="abl interactor 1 isoform X1"/>
    <property type="match status" value="1"/>
</dbReference>